<reference evidence="2" key="1">
    <citation type="journal article" date="2019" name="Microbiol. Resour. Announc.">
        <title>Complete Genome Sequence of Halomonas olivaria, a Moderately Halophilic Bacterium Isolated from Olive Processing Effluents, Obtained by Nanopore Sequencing.</title>
        <authorList>
            <person name="Nagata S."/>
            <person name="Ii K.M."/>
            <person name="Tsukimi T."/>
            <person name="Miura M.C."/>
            <person name="Galipon J."/>
            <person name="Arakawa K."/>
        </authorList>
    </citation>
    <scope>NUCLEOTIDE SEQUENCE [LARGE SCALE GENOMIC DNA]</scope>
    <source>
        <strain evidence="2">TYRC17</strain>
    </source>
</reference>
<gene>
    <name evidence="1" type="ORF">HORIV_40420</name>
</gene>
<organism evidence="1 2">
    <name type="scientific">Vreelandella olivaria</name>
    <dbReference type="NCBI Taxonomy" id="390919"/>
    <lineage>
        <taxon>Bacteria</taxon>
        <taxon>Pseudomonadati</taxon>
        <taxon>Pseudomonadota</taxon>
        <taxon>Gammaproteobacteria</taxon>
        <taxon>Oceanospirillales</taxon>
        <taxon>Halomonadaceae</taxon>
        <taxon>Vreelandella</taxon>
    </lineage>
</organism>
<protein>
    <recommendedName>
        <fullName evidence="3">LAGLIDADG endonuclease</fullName>
    </recommendedName>
</protein>
<evidence type="ECO:0000313" key="2">
    <source>
        <dbReference type="Proteomes" id="UP000289555"/>
    </source>
</evidence>
<proteinExistence type="predicted"/>
<evidence type="ECO:0000313" key="1">
    <source>
        <dbReference type="EMBL" id="BBI51621.1"/>
    </source>
</evidence>
<accession>A0ABN5WXJ4</accession>
<keyword evidence="2" id="KW-1185">Reference proteome</keyword>
<dbReference type="EMBL" id="AP019416">
    <property type="protein sequence ID" value="BBI51621.1"/>
    <property type="molecule type" value="Genomic_DNA"/>
</dbReference>
<sequence>MVHFAPLGFDEWLIEQGDGTTIKYASYWYSLYGENPIDKGSRVIRIPLKQRFDRQALIKMMEQASKAKMIYNLEGRIV</sequence>
<evidence type="ECO:0008006" key="3">
    <source>
        <dbReference type="Google" id="ProtNLM"/>
    </source>
</evidence>
<name>A0ABN5WXJ4_9GAMM</name>
<dbReference type="Proteomes" id="UP000289555">
    <property type="component" value="Chromosome"/>
</dbReference>